<dbReference type="InterPro" id="IPR001789">
    <property type="entry name" value="Sig_transdc_resp-reg_receiver"/>
</dbReference>
<dbReference type="SMART" id="SM00448">
    <property type="entry name" value="REC"/>
    <property type="match status" value="1"/>
</dbReference>
<dbReference type="Pfam" id="PF00072">
    <property type="entry name" value="Response_reg"/>
    <property type="match status" value="1"/>
</dbReference>
<evidence type="ECO:0000256" key="1">
    <source>
        <dbReference type="ARBA" id="ARBA00022553"/>
    </source>
</evidence>
<keyword evidence="1 2" id="KW-0597">Phosphoprotein</keyword>
<feature type="region of interest" description="Disordered" evidence="3">
    <location>
        <begin position="121"/>
        <end position="141"/>
    </location>
</feature>
<evidence type="ECO:0000313" key="5">
    <source>
        <dbReference type="EMBL" id="SPE29010.1"/>
    </source>
</evidence>
<dbReference type="CDD" id="cd00156">
    <property type="entry name" value="REC"/>
    <property type="match status" value="1"/>
</dbReference>
<organism evidence="5 6">
    <name type="scientific">Candidatus Sulfuritelmatomonas gaucii</name>
    <dbReference type="NCBI Taxonomy" id="2043161"/>
    <lineage>
        <taxon>Bacteria</taxon>
        <taxon>Pseudomonadati</taxon>
        <taxon>Acidobacteriota</taxon>
        <taxon>Terriglobia</taxon>
        <taxon>Terriglobales</taxon>
        <taxon>Acidobacteriaceae</taxon>
        <taxon>Candidatus Sulfuritelmatomonas</taxon>
    </lineage>
</organism>
<dbReference type="InterPro" id="IPR050595">
    <property type="entry name" value="Bact_response_regulator"/>
</dbReference>
<dbReference type="SUPFAM" id="SSF52172">
    <property type="entry name" value="CheY-like"/>
    <property type="match status" value="1"/>
</dbReference>
<feature type="modified residue" description="4-aspartylphosphate" evidence="2">
    <location>
        <position position="56"/>
    </location>
</feature>
<evidence type="ECO:0000256" key="2">
    <source>
        <dbReference type="PROSITE-ProRule" id="PRU00169"/>
    </source>
</evidence>
<evidence type="ECO:0000313" key="6">
    <source>
        <dbReference type="Proteomes" id="UP000239735"/>
    </source>
</evidence>
<accession>A0A2N9M0M5</accession>
<dbReference type="Proteomes" id="UP000239735">
    <property type="component" value="Unassembled WGS sequence"/>
</dbReference>
<dbReference type="GO" id="GO:0000160">
    <property type="term" value="P:phosphorelay signal transduction system"/>
    <property type="evidence" value="ECO:0007669"/>
    <property type="project" value="InterPro"/>
</dbReference>
<dbReference type="PANTHER" id="PTHR44591">
    <property type="entry name" value="STRESS RESPONSE REGULATOR PROTEIN 1"/>
    <property type="match status" value="1"/>
</dbReference>
<dbReference type="InterPro" id="IPR011006">
    <property type="entry name" value="CheY-like_superfamily"/>
</dbReference>
<gene>
    <name evidence="5" type="ORF">SBA5_70100</name>
</gene>
<evidence type="ECO:0000259" key="4">
    <source>
        <dbReference type="PROSITE" id="PS50110"/>
    </source>
</evidence>
<feature type="domain" description="Response regulatory" evidence="4">
    <location>
        <begin position="6"/>
        <end position="118"/>
    </location>
</feature>
<evidence type="ECO:0000256" key="3">
    <source>
        <dbReference type="SAM" id="MobiDB-lite"/>
    </source>
</evidence>
<protein>
    <submittedName>
        <fullName evidence="5">CheY-like receiver domain-containing protein</fullName>
    </submittedName>
</protein>
<dbReference type="PROSITE" id="PS50110">
    <property type="entry name" value="RESPONSE_REGULATORY"/>
    <property type="match status" value="1"/>
</dbReference>
<sequence length="141" mass="15545">MRPKKVILCVNNNEQELSVLRFMLMTNGYRVLSASNGHEAIAIFANAPQVDLVLADTTMPGMNGVQFAERLKRVRYHAPTILLGDAQAMNGDIHVADAVLARKNCSSQELLERIKVMSARKRGPRKGAMRMPPMEQLAAAS</sequence>
<dbReference type="EMBL" id="OKRB01000130">
    <property type="protein sequence ID" value="SPE29010.1"/>
    <property type="molecule type" value="Genomic_DNA"/>
</dbReference>
<dbReference type="OrthoDB" id="9801101at2"/>
<proteinExistence type="predicted"/>
<dbReference type="Gene3D" id="3.40.50.2300">
    <property type="match status" value="1"/>
</dbReference>
<name>A0A2N9M0M5_9BACT</name>
<dbReference type="PANTHER" id="PTHR44591:SF3">
    <property type="entry name" value="RESPONSE REGULATORY DOMAIN-CONTAINING PROTEIN"/>
    <property type="match status" value="1"/>
</dbReference>
<dbReference type="AlphaFoldDB" id="A0A2N9M0M5"/>
<reference evidence="6" key="1">
    <citation type="submission" date="2018-02" db="EMBL/GenBank/DDBJ databases">
        <authorList>
            <person name="Hausmann B."/>
        </authorList>
    </citation>
    <scope>NUCLEOTIDE SEQUENCE [LARGE SCALE GENOMIC DNA]</scope>
    <source>
        <strain evidence="6">Peat soil MAG SbA5</strain>
    </source>
</reference>